<sequence length="132" mass="14464">MDTGLAAFLSGFRSEGELFASSLAGAFWESYVYGQIIRKETSRGGSRPVYYWRTVSGPEVDLVIEQAGGAVVAIECKWKGHPDIADAAGLRALAEAEKGRVTEKYVVCRTQVTYKLPDGTWVMNLSELLNNL</sequence>
<protein>
    <submittedName>
        <fullName evidence="2">DUF4143 domain-containing protein</fullName>
    </submittedName>
</protein>
<organism evidence="2 3">
    <name type="scientific">Tectimicrobiota bacterium</name>
    <dbReference type="NCBI Taxonomy" id="2528274"/>
    <lineage>
        <taxon>Bacteria</taxon>
        <taxon>Pseudomonadati</taxon>
        <taxon>Nitrospinota/Tectimicrobiota group</taxon>
        <taxon>Candidatus Tectimicrobiota</taxon>
    </lineage>
</organism>
<comment type="caution">
    <text evidence="2">The sequence shown here is derived from an EMBL/GenBank/DDBJ whole genome shotgun (WGS) entry which is preliminary data.</text>
</comment>
<dbReference type="PANTHER" id="PTHR43566:SF2">
    <property type="entry name" value="DUF4143 DOMAIN-CONTAINING PROTEIN"/>
    <property type="match status" value="1"/>
</dbReference>
<dbReference type="AlphaFoldDB" id="A0A933GMQ7"/>
<dbReference type="EMBL" id="JACQWF010000385">
    <property type="protein sequence ID" value="MBI4596457.1"/>
    <property type="molecule type" value="Genomic_DNA"/>
</dbReference>
<dbReference type="Pfam" id="PF13635">
    <property type="entry name" value="DUF4143"/>
    <property type="match status" value="1"/>
</dbReference>
<dbReference type="InterPro" id="IPR025420">
    <property type="entry name" value="DUF4143"/>
</dbReference>
<feature type="domain" description="DUF4143" evidence="1">
    <location>
        <begin position="1"/>
        <end position="78"/>
    </location>
</feature>
<evidence type="ECO:0000259" key="1">
    <source>
        <dbReference type="Pfam" id="PF13635"/>
    </source>
</evidence>
<reference evidence="2" key="1">
    <citation type="submission" date="2020-07" db="EMBL/GenBank/DDBJ databases">
        <title>Huge and variable diversity of episymbiotic CPR bacteria and DPANN archaea in groundwater ecosystems.</title>
        <authorList>
            <person name="He C.Y."/>
            <person name="Keren R."/>
            <person name="Whittaker M."/>
            <person name="Farag I.F."/>
            <person name="Doudna J."/>
            <person name="Cate J.H.D."/>
            <person name="Banfield J.F."/>
        </authorList>
    </citation>
    <scope>NUCLEOTIDE SEQUENCE</scope>
    <source>
        <strain evidence="2">NC_groundwater_1482_Ag_S-0.65um_47_24</strain>
    </source>
</reference>
<dbReference type="PANTHER" id="PTHR43566">
    <property type="entry name" value="CONSERVED PROTEIN"/>
    <property type="match status" value="1"/>
</dbReference>
<proteinExistence type="predicted"/>
<evidence type="ECO:0000313" key="3">
    <source>
        <dbReference type="Proteomes" id="UP000772181"/>
    </source>
</evidence>
<evidence type="ECO:0000313" key="2">
    <source>
        <dbReference type="EMBL" id="MBI4596457.1"/>
    </source>
</evidence>
<accession>A0A933GMQ7</accession>
<dbReference type="Proteomes" id="UP000772181">
    <property type="component" value="Unassembled WGS sequence"/>
</dbReference>
<name>A0A933GMQ7_UNCTE</name>
<gene>
    <name evidence="2" type="ORF">HY730_08800</name>
</gene>